<evidence type="ECO:0000313" key="4">
    <source>
        <dbReference type="Proteomes" id="UP001219355"/>
    </source>
</evidence>
<evidence type="ECO:0000313" key="3">
    <source>
        <dbReference type="EMBL" id="WEW61791.1"/>
    </source>
</evidence>
<sequence length="78" mass="8772">MSEQVKDKTGQAIHEGDQVETKYRGGTRKGTFEVENVVTSQKEAQEEDVKNPPKVVFEDQHGHRVAHNPQTLRKGGED</sequence>
<evidence type="ECO:0000259" key="2">
    <source>
        <dbReference type="Pfam" id="PF11160"/>
    </source>
</evidence>
<feature type="region of interest" description="Disordered" evidence="1">
    <location>
        <begin position="1"/>
        <end position="78"/>
    </location>
</feature>
<reference evidence="3" key="1">
    <citation type="submission" date="2023-03" db="EMBL/GenBank/DDBJ databases">
        <title>Emydomyces testavorans Genome Sequence.</title>
        <authorList>
            <person name="Hoyer L."/>
        </authorList>
    </citation>
    <scope>NUCLEOTIDE SEQUENCE</scope>
    <source>
        <strain evidence="3">16-2883</strain>
    </source>
</reference>
<name>A0AAF0DR61_9EURO</name>
<protein>
    <recommendedName>
        <fullName evidence="2">Hypervirulence associated protein TUDOR domain-containing protein</fullName>
    </recommendedName>
</protein>
<proteinExistence type="predicted"/>
<dbReference type="AlphaFoldDB" id="A0AAF0DR61"/>
<accession>A0AAF0DR61</accession>
<gene>
    <name evidence="3" type="ORF">PRK78_007287</name>
</gene>
<dbReference type="Gene3D" id="2.30.30.1060">
    <property type="match status" value="1"/>
</dbReference>
<organism evidence="3 4">
    <name type="scientific">Emydomyces testavorans</name>
    <dbReference type="NCBI Taxonomy" id="2070801"/>
    <lineage>
        <taxon>Eukaryota</taxon>
        <taxon>Fungi</taxon>
        <taxon>Dikarya</taxon>
        <taxon>Ascomycota</taxon>
        <taxon>Pezizomycotina</taxon>
        <taxon>Eurotiomycetes</taxon>
        <taxon>Eurotiomycetidae</taxon>
        <taxon>Onygenales</taxon>
        <taxon>Nannizziopsiaceae</taxon>
        <taxon>Emydomyces</taxon>
    </lineage>
</organism>
<dbReference type="InterPro" id="IPR021331">
    <property type="entry name" value="Hva1_TUDOR"/>
</dbReference>
<keyword evidence="4" id="KW-1185">Reference proteome</keyword>
<feature type="compositionally biased region" description="Basic and acidic residues" evidence="1">
    <location>
        <begin position="43"/>
        <end position="62"/>
    </location>
</feature>
<feature type="domain" description="Hypervirulence associated protein TUDOR" evidence="2">
    <location>
        <begin position="16"/>
        <end position="72"/>
    </location>
</feature>
<feature type="compositionally biased region" description="Basic and acidic residues" evidence="1">
    <location>
        <begin position="1"/>
        <end position="23"/>
    </location>
</feature>
<dbReference type="EMBL" id="CP120631">
    <property type="protein sequence ID" value="WEW61791.1"/>
    <property type="molecule type" value="Genomic_DNA"/>
</dbReference>
<dbReference type="Proteomes" id="UP001219355">
    <property type="component" value="Chromosome 5"/>
</dbReference>
<evidence type="ECO:0000256" key="1">
    <source>
        <dbReference type="SAM" id="MobiDB-lite"/>
    </source>
</evidence>
<dbReference type="Pfam" id="PF11160">
    <property type="entry name" value="Hva1_TUDOR"/>
    <property type="match status" value="1"/>
</dbReference>